<dbReference type="AlphaFoldDB" id="A0A5B8VU91"/>
<dbReference type="GO" id="GO:0003824">
    <property type="term" value="F:catalytic activity"/>
    <property type="evidence" value="ECO:0007669"/>
    <property type="project" value="InterPro"/>
</dbReference>
<feature type="transmembrane region" description="Helical" evidence="1">
    <location>
        <begin position="80"/>
        <end position="101"/>
    </location>
</feature>
<dbReference type="OrthoDB" id="7945729at2"/>
<reference evidence="3 4" key="1">
    <citation type="journal article" date="2017" name="Int. J. Syst. Evol. Microbiol.">
        <title>Arachidicoccus ginsenosidivorans sp. nov., with ginsenoside-converting activity isolated from ginseng cultivating soil.</title>
        <authorList>
            <person name="Siddiqi M.Z."/>
            <person name="Aslam Z."/>
            <person name="Im W.T."/>
        </authorList>
    </citation>
    <scope>NUCLEOTIDE SEQUENCE [LARGE SCALE GENOMIC DNA]</scope>
    <source>
        <strain evidence="3 4">Gsoil 809</strain>
    </source>
</reference>
<dbReference type="Gene3D" id="3.40.50.1580">
    <property type="entry name" value="Nucleoside phosphorylase domain"/>
    <property type="match status" value="1"/>
</dbReference>
<evidence type="ECO:0000259" key="2">
    <source>
        <dbReference type="Pfam" id="PF01048"/>
    </source>
</evidence>
<protein>
    <submittedName>
        <fullName evidence="3">Nucleoside phosphorylase</fullName>
    </submittedName>
</protein>
<evidence type="ECO:0000313" key="3">
    <source>
        <dbReference type="EMBL" id="QEC74346.1"/>
    </source>
</evidence>
<dbReference type="Proteomes" id="UP000321291">
    <property type="component" value="Chromosome"/>
</dbReference>
<dbReference type="InterPro" id="IPR035994">
    <property type="entry name" value="Nucleoside_phosphorylase_sf"/>
</dbReference>
<evidence type="ECO:0000313" key="4">
    <source>
        <dbReference type="Proteomes" id="UP000321291"/>
    </source>
</evidence>
<dbReference type="SUPFAM" id="SSF53167">
    <property type="entry name" value="Purine and uridine phosphorylases"/>
    <property type="match status" value="1"/>
</dbReference>
<dbReference type="InterPro" id="IPR000845">
    <property type="entry name" value="Nucleoside_phosphorylase_d"/>
</dbReference>
<name>A0A5B8VU91_9BACT</name>
<proteinExistence type="predicted"/>
<dbReference type="GO" id="GO:0009116">
    <property type="term" value="P:nucleoside metabolic process"/>
    <property type="evidence" value="ECO:0007669"/>
    <property type="project" value="InterPro"/>
</dbReference>
<keyword evidence="4" id="KW-1185">Reference proteome</keyword>
<keyword evidence="1" id="KW-0472">Membrane</keyword>
<dbReference type="CDD" id="cd09007">
    <property type="entry name" value="NP-I_spr0068"/>
    <property type="match status" value="1"/>
</dbReference>
<dbReference type="EMBL" id="CP042434">
    <property type="protein sequence ID" value="QEC74346.1"/>
    <property type="molecule type" value="Genomic_DNA"/>
</dbReference>
<organism evidence="3 4">
    <name type="scientific">Arachidicoccus ginsenosidivorans</name>
    <dbReference type="NCBI Taxonomy" id="496057"/>
    <lineage>
        <taxon>Bacteria</taxon>
        <taxon>Pseudomonadati</taxon>
        <taxon>Bacteroidota</taxon>
        <taxon>Chitinophagia</taxon>
        <taxon>Chitinophagales</taxon>
        <taxon>Chitinophagaceae</taxon>
        <taxon>Arachidicoccus</taxon>
    </lineage>
</organism>
<keyword evidence="1" id="KW-1133">Transmembrane helix</keyword>
<accession>A0A5B8VU91</accession>
<dbReference type="KEGG" id="agi:FSB73_18085"/>
<gene>
    <name evidence="3" type="ORF">FSB73_18085</name>
</gene>
<sequence length="259" mass="28512">MNILQHKYYNEESVFKPENLLREAKRQKKMQDCKVPPICLLDPDGDILEYLLRTGQATINHCWSCYHTKMYSFDLGKFKLGIIGCAVGASFAVLIAEQLFVSGCTLLLSITSSGIISDRSDRADYILIRDAIRDEGTSYHYLKPGQPSTMHIHLLKMLCSGLLPKAENVAVGTSWTTDAPYRETGSAIESMKIEGADVVEMEAAALYAFGIAKNKEVICFAHITNSMAQQGDDFEKGQENGSLSSLALIGLTLESLSGK</sequence>
<feature type="domain" description="Nucleoside phosphorylase" evidence="2">
    <location>
        <begin position="67"/>
        <end position="236"/>
    </location>
</feature>
<evidence type="ECO:0000256" key="1">
    <source>
        <dbReference type="SAM" id="Phobius"/>
    </source>
</evidence>
<dbReference type="Pfam" id="PF01048">
    <property type="entry name" value="PNP_UDP_1"/>
    <property type="match status" value="1"/>
</dbReference>
<keyword evidence="1" id="KW-0812">Transmembrane</keyword>